<protein>
    <recommendedName>
        <fullName evidence="2">SCP domain-containing protein</fullName>
    </recommendedName>
</protein>
<feature type="domain" description="SCP" evidence="2">
    <location>
        <begin position="43"/>
        <end position="149"/>
    </location>
</feature>
<name>A0A917MG66_9HYPH</name>
<evidence type="ECO:0000313" key="3">
    <source>
        <dbReference type="EMBL" id="GGH06766.1"/>
    </source>
</evidence>
<organism evidence="3 4">
    <name type="scientific">Alsobacter metallidurans</name>
    <dbReference type="NCBI Taxonomy" id="340221"/>
    <lineage>
        <taxon>Bacteria</taxon>
        <taxon>Pseudomonadati</taxon>
        <taxon>Pseudomonadota</taxon>
        <taxon>Alphaproteobacteria</taxon>
        <taxon>Hyphomicrobiales</taxon>
        <taxon>Alsobacteraceae</taxon>
        <taxon>Alsobacter</taxon>
    </lineage>
</organism>
<evidence type="ECO:0000259" key="2">
    <source>
        <dbReference type="Pfam" id="PF00188"/>
    </source>
</evidence>
<feature type="chain" id="PRO_5036972574" description="SCP domain-containing protein" evidence="1">
    <location>
        <begin position="23"/>
        <end position="182"/>
    </location>
</feature>
<dbReference type="InterPro" id="IPR035940">
    <property type="entry name" value="CAP_sf"/>
</dbReference>
<keyword evidence="1" id="KW-0732">Signal</keyword>
<evidence type="ECO:0000256" key="1">
    <source>
        <dbReference type="SAM" id="SignalP"/>
    </source>
</evidence>
<proteinExistence type="predicted"/>
<keyword evidence="4" id="KW-1185">Reference proteome</keyword>
<evidence type="ECO:0000313" key="4">
    <source>
        <dbReference type="Proteomes" id="UP000603912"/>
    </source>
</evidence>
<sequence>MRSLATFVVLAALAASPPGAFAAQARKNAAPSESAAMAAWISAFRKAEGLGPVTADPTLVRAAAAQALGMARAGQMSHEIAGSFPSRLKAAGVQAYAASENVAMGQTSPAEAFEGWKASSGHRKNLLMSGATRIGFAHAPGPGPRGTVQYWALVLAGPEPRADQPPPGAAVMPGFWWGSGRP</sequence>
<accession>A0A917MG66</accession>
<dbReference type="PANTHER" id="PTHR31157">
    <property type="entry name" value="SCP DOMAIN-CONTAINING PROTEIN"/>
    <property type="match status" value="1"/>
</dbReference>
<dbReference type="Proteomes" id="UP000603912">
    <property type="component" value="Unassembled WGS sequence"/>
</dbReference>
<dbReference type="InterPro" id="IPR014044">
    <property type="entry name" value="CAP_dom"/>
</dbReference>
<reference evidence="3" key="1">
    <citation type="journal article" date="2014" name="Int. J. Syst. Evol. Microbiol.">
        <title>Complete genome sequence of Corynebacterium casei LMG S-19264T (=DSM 44701T), isolated from a smear-ripened cheese.</title>
        <authorList>
            <consortium name="US DOE Joint Genome Institute (JGI-PGF)"/>
            <person name="Walter F."/>
            <person name="Albersmeier A."/>
            <person name="Kalinowski J."/>
            <person name="Ruckert C."/>
        </authorList>
    </citation>
    <scope>NUCLEOTIDE SEQUENCE</scope>
    <source>
        <strain evidence="3">CGMCC 1.12214</strain>
    </source>
</reference>
<dbReference type="Pfam" id="PF00188">
    <property type="entry name" value="CAP"/>
    <property type="match status" value="1"/>
</dbReference>
<gene>
    <name evidence="3" type="ORF">GCM10007036_01240</name>
</gene>
<dbReference type="PANTHER" id="PTHR31157:SF1">
    <property type="entry name" value="SCP DOMAIN-CONTAINING PROTEIN"/>
    <property type="match status" value="1"/>
</dbReference>
<reference evidence="3" key="2">
    <citation type="submission" date="2020-09" db="EMBL/GenBank/DDBJ databases">
        <authorList>
            <person name="Sun Q."/>
            <person name="Zhou Y."/>
        </authorList>
    </citation>
    <scope>NUCLEOTIDE SEQUENCE</scope>
    <source>
        <strain evidence="3">CGMCC 1.12214</strain>
    </source>
</reference>
<feature type="signal peptide" evidence="1">
    <location>
        <begin position="1"/>
        <end position="22"/>
    </location>
</feature>
<dbReference type="EMBL" id="BMES01000001">
    <property type="protein sequence ID" value="GGH06766.1"/>
    <property type="molecule type" value="Genomic_DNA"/>
</dbReference>
<dbReference type="AlphaFoldDB" id="A0A917MG66"/>
<dbReference type="CDD" id="cd05379">
    <property type="entry name" value="CAP_bacterial"/>
    <property type="match status" value="1"/>
</dbReference>
<comment type="caution">
    <text evidence="3">The sequence shown here is derived from an EMBL/GenBank/DDBJ whole genome shotgun (WGS) entry which is preliminary data.</text>
</comment>
<dbReference type="Gene3D" id="3.40.33.10">
    <property type="entry name" value="CAP"/>
    <property type="match status" value="1"/>
</dbReference>
<dbReference type="SUPFAM" id="SSF55797">
    <property type="entry name" value="PR-1-like"/>
    <property type="match status" value="1"/>
</dbReference>